<dbReference type="EMBL" id="BLKM01000151">
    <property type="protein sequence ID" value="GFG29541.1"/>
    <property type="molecule type" value="Genomic_DNA"/>
</dbReference>
<keyword evidence="10" id="KW-0966">Cell projection</keyword>
<organism evidence="13 14">
    <name type="scientific">Coptotermes formosanus</name>
    <name type="common">Formosan subterranean termite</name>
    <dbReference type="NCBI Taxonomy" id="36987"/>
    <lineage>
        <taxon>Eukaryota</taxon>
        <taxon>Metazoa</taxon>
        <taxon>Ecdysozoa</taxon>
        <taxon>Arthropoda</taxon>
        <taxon>Hexapoda</taxon>
        <taxon>Insecta</taxon>
        <taxon>Pterygota</taxon>
        <taxon>Neoptera</taxon>
        <taxon>Polyneoptera</taxon>
        <taxon>Dictyoptera</taxon>
        <taxon>Blattodea</taxon>
        <taxon>Blattoidea</taxon>
        <taxon>Termitoidae</taxon>
        <taxon>Rhinotermitidae</taxon>
        <taxon>Coptotermes</taxon>
    </lineage>
</organism>
<evidence type="ECO:0000256" key="3">
    <source>
        <dbReference type="ARBA" id="ARBA00015087"/>
    </source>
</evidence>
<feature type="transmembrane region" description="Helical" evidence="12">
    <location>
        <begin position="271"/>
        <end position="292"/>
    </location>
</feature>
<dbReference type="GO" id="GO:0032880">
    <property type="term" value="P:regulation of protein localization"/>
    <property type="evidence" value="ECO:0007669"/>
    <property type="project" value="TreeGrafter"/>
</dbReference>
<evidence type="ECO:0000256" key="11">
    <source>
        <dbReference type="ARBA" id="ARBA00024803"/>
    </source>
</evidence>
<evidence type="ECO:0000256" key="7">
    <source>
        <dbReference type="ARBA" id="ARBA00023069"/>
    </source>
</evidence>
<dbReference type="InterPro" id="IPR019306">
    <property type="entry name" value="TMEM231"/>
</dbReference>
<dbReference type="InParanoid" id="A0A6L2PAZ0"/>
<protein>
    <recommendedName>
        <fullName evidence="3">Transmembrane protein 231</fullName>
    </recommendedName>
</protein>
<evidence type="ECO:0000256" key="8">
    <source>
        <dbReference type="ARBA" id="ARBA00023136"/>
    </source>
</evidence>
<sequence>MSVNRIIRFERVHDSRVIRNVADSDSRLNESTGIYQEGLKKTTTILSPGFWIKSDTYREQPDIHFKHEYLLIVETNKLEAPVICTTHAYFNQIMKEHNHCTMIKVLEEDTNRDGKYDELYFEIQVQLLQNQVPHAVTLFLIFDYRLYKMSSFQMESLGVIQHSSSLPGTRFDVVADLRLTQKQLLHNRGRDVRFNKSVMNMENIFPESFSLHTLLKDYAKRNVSTVLKNVYTLWTTGRPTDEPFLVSATVHYPEETILYKPGFWQIMKCAWMQYVSILVIFIWVLRTVKCYVFQNQLITSIRCTPWKKDY</sequence>
<dbReference type="Pfam" id="PF10149">
    <property type="entry name" value="TM231"/>
    <property type="match status" value="1"/>
</dbReference>
<evidence type="ECO:0000256" key="9">
    <source>
        <dbReference type="ARBA" id="ARBA00023180"/>
    </source>
</evidence>
<evidence type="ECO:0000256" key="4">
    <source>
        <dbReference type="ARBA" id="ARBA00022475"/>
    </source>
</evidence>
<evidence type="ECO:0000313" key="13">
    <source>
        <dbReference type="EMBL" id="GFG29541.1"/>
    </source>
</evidence>
<keyword evidence="14" id="KW-1185">Reference proteome</keyword>
<evidence type="ECO:0000256" key="5">
    <source>
        <dbReference type="ARBA" id="ARBA00022692"/>
    </source>
</evidence>
<reference evidence="14" key="1">
    <citation type="submission" date="2020-01" db="EMBL/GenBank/DDBJ databases">
        <title>Draft genome sequence of the Termite Coptotermes fromosanus.</title>
        <authorList>
            <person name="Itakura S."/>
            <person name="Yosikawa Y."/>
            <person name="Umezawa K."/>
        </authorList>
    </citation>
    <scope>NUCLEOTIDE SEQUENCE [LARGE SCALE GENOMIC DNA]</scope>
</reference>
<proteinExistence type="inferred from homology"/>
<dbReference type="OrthoDB" id="426438at2759"/>
<keyword evidence="7" id="KW-0969">Cilium</keyword>
<dbReference type="AlphaFoldDB" id="A0A6L2PAZ0"/>
<gene>
    <name evidence="13" type="ORF">Cfor_12630</name>
</gene>
<evidence type="ECO:0000256" key="6">
    <source>
        <dbReference type="ARBA" id="ARBA00022989"/>
    </source>
</evidence>
<evidence type="ECO:0000256" key="2">
    <source>
        <dbReference type="ARBA" id="ARBA00009082"/>
    </source>
</evidence>
<dbReference type="PANTHER" id="PTHR14605">
    <property type="entry name" value="CHST5 PROTEIN"/>
    <property type="match status" value="1"/>
</dbReference>
<evidence type="ECO:0000256" key="10">
    <source>
        <dbReference type="ARBA" id="ARBA00023273"/>
    </source>
</evidence>
<comment type="function">
    <text evidence="11">Transmembrane component of the tectonic-like complex, a complex localized at the transition zone of primary cilia and acting as a barrier that prevents diffusion of transmembrane proteins between the cilia and plasma membranes. Required for ciliogenesis and sonic hedgehog/SHH signaling.</text>
</comment>
<comment type="similarity">
    <text evidence="2">Belongs to the TMEM231 family.</text>
</comment>
<keyword evidence="9" id="KW-0325">Glycoprotein</keyword>
<dbReference type="Proteomes" id="UP000502823">
    <property type="component" value="Unassembled WGS sequence"/>
</dbReference>
<dbReference type="GO" id="GO:0060170">
    <property type="term" value="C:ciliary membrane"/>
    <property type="evidence" value="ECO:0007669"/>
    <property type="project" value="UniProtKB-SubCell"/>
</dbReference>
<dbReference type="GO" id="GO:0035869">
    <property type="term" value="C:ciliary transition zone"/>
    <property type="evidence" value="ECO:0007669"/>
    <property type="project" value="TreeGrafter"/>
</dbReference>
<comment type="subcellular location">
    <subcellularLocation>
        <location evidence="1">Cell projection</location>
        <location evidence="1">Cilium membrane</location>
        <topology evidence="1">Multi-pass membrane protein</topology>
    </subcellularLocation>
</comment>
<comment type="caution">
    <text evidence="13">The sequence shown here is derived from an EMBL/GenBank/DDBJ whole genome shotgun (WGS) entry which is preliminary data.</text>
</comment>
<keyword evidence="8 12" id="KW-0472">Membrane</keyword>
<keyword evidence="4" id="KW-1003">Cell membrane</keyword>
<dbReference type="GO" id="GO:0060271">
    <property type="term" value="P:cilium assembly"/>
    <property type="evidence" value="ECO:0007669"/>
    <property type="project" value="TreeGrafter"/>
</dbReference>
<accession>A0A6L2PAZ0</accession>
<evidence type="ECO:0000313" key="14">
    <source>
        <dbReference type="Proteomes" id="UP000502823"/>
    </source>
</evidence>
<evidence type="ECO:0000256" key="12">
    <source>
        <dbReference type="SAM" id="Phobius"/>
    </source>
</evidence>
<keyword evidence="6 12" id="KW-1133">Transmembrane helix</keyword>
<name>A0A6L2PAZ0_COPFO</name>
<keyword evidence="5 12" id="KW-0812">Transmembrane</keyword>
<evidence type="ECO:0000256" key="1">
    <source>
        <dbReference type="ARBA" id="ARBA00004272"/>
    </source>
</evidence>
<dbReference type="PANTHER" id="PTHR14605:SF1">
    <property type="entry name" value="TRANSMEMBRANE PROTEIN 231"/>
    <property type="match status" value="1"/>
</dbReference>